<comment type="caution">
    <text evidence="9">The sequence shown here is derived from an EMBL/GenBank/DDBJ whole genome shotgun (WGS) entry which is preliminary data.</text>
</comment>
<dbReference type="GO" id="GO:0042167">
    <property type="term" value="P:heme catabolic process"/>
    <property type="evidence" value="ECO:0007669"/>
    <property type="project" value="TreeGrafter"/>
</dbReference>
<keyword evidence="4" id="KW-0349">Heme</keyword>
<dbReference type="Proteomes" id="UP001205998">
    <property type="component" value="Unassembled WGS sequence"/>
</dbReference>
<evidence type="ECO:0000256" key="4">
    <source>
        <dbReference type="ARBA" id="ARBA00022617"/>
    </source>
</evidence>
<keyword evidence="10" id="KW-1185">Reference proteome</keyword>
<dbReference type="InterPro" id="IPR016053">
    <property type="entry name" value="Haem_Oase-like"/>
</dbReference>
<dbReference type="GO" id="GO:0046872">
    <property type="term" value="F:metal ion binding"/>
    <property type="evidence" value="ECO:0007669"/>
    <property type="project" value="UniProtKB-KW"/>
</dbReference>
<sequence>MEADKQNVQTEKVQVTERDLSEQIKAVTKDSHVRAENTELMLAFQKANISLHQYKLLLCSLYKIYEALEEELDRNASHESVAPIYFPQELARMEALKKDLEHFYGQDWREKMTVPAATLRYAQRLREVLGPLRASERYLFLHYACTTSVAPFNLHYKLCEHPEYLVAHAYTRYLGDLSGGQILGRITQKSLGLKNGEGLGFFSFPAVSSPNLFKQLYRSRMNSIELTETQRAGVLEEAVRAFEFNIQIGSEHPEYLVAHAYTRYLGDLSGGQILGRITQKSLGLKNGEGLGFFSFPAVSSPNLFKQLYRSRMNSIELTETQRAGVLEEAVRAFEFNIQVFEELQTLLNMSEKNELRQRHKTHDVKTPDISVSQRSAVTSSLTSGSQLLRMLLGLCFALALGMGVYAF</sequence>
<dbReference type="PANTHER" id="PTHR10720">
    <property type="entry name" value="HEME OXYGENASE"/>
    <property type="match status" value="1"/>
</dbReference>
<dbReference type="CDD" id="cd19165">
    <property type="entry name" value="HemeO"/>
    <property type="match status" value="1"/>
</dbReference>
<evidence type="ECO:0000313" key="10">
    <source>
        <dbReference type="Proteomes" id="UP001205998"/>
    </source>
</evidence>
<dbReference type="GO" id="GO:0004392">
    <property type="term" value="F:heme oxygenase (decyclizing) activity"/>
    <property type="evidence" value="ECO:0007669"/>
    <property type="project" value="UniProtKB-EC"/>
</dbReference>
<dbReference type="InterPro" id="IPR018207">
    <property type="entry name" value="Haem_oxygenase_CS"/>
</dbReference>
<evidence type="ECO:0000256" key="2">
    <source>
        <dbReference type="ARBA" id="ARBA00006134"/>
    </source>
</evidence>
<dbReference type="AlphaFoldDB" id="A0AAD5FE93"/>
<dbReference type="InterPro" id="IPR016084">
    <property type="entry name" value="Haem_Oase-like_multi-hlx"/>
</dbReference>
<evidence type="ECO:0000256" key="5">
    <source>
        <dbReference type="ARBA" id="ARBA00022723"/>
    </source>
</evidence>
<accession>A0AAD5FE93</accession>
<keyword evidence="5" id="KW-0479">Metal-binding</keyword>
<keyword evidence="8" id="KW-0408">Iron</keyword>
<dbReference type="EMBL" id="MU562415">
    <property type="protein sequence ID" value="KAI5613616.1"/>
    <property type="molecule type" value="Genomic_DNA"/>
</dbReference>
<evidence type="ECO:0000313" key="9">
    <source>
        <dbReference type="EMBL" id="KAI5613616.1"/>
    </source>
</evidence>
<dbReference type="GO" id="GO:0005783">
    <property type="term" value="C:endoplasmic reticulum"/>
    <property type="evidence" value="ECO:0007669"/>
    <property type="project" value="UniProtKB-SubCell"/>
</dbReference>
<evidence type="ECO:0000256" key="6">
    <source>
        <dbReference type="ARBA" id="ARBA00022824"/>
    </source>
</evidence>
<dbReference type="Pfam" id="PF01126">
    <property type="entry name" value="Heme_oxygenase"/>
    <property type="match status" value="2"/>
</dbReference>
<keyword evidence="6" id="KW-0256">Endoplasmic reticulum</keyword>
<dbReference type="EC" id="1.14.14.18" evidence="3"/>
<proteinExistence type="inferred from homology"/>
<protein>
    <recommendedName>
        <fullName evidence="3">heme oxygenase (biliverdin-producing)</fullName>
        <ecNumber evidence="3">1.14.14.18</ecNumber>
    </recommendedName>
</protein>
<evidence type="ECO:0000256" key="3">
    <source>
        <dbReference type="ARBA" id="ARBA00012360"/>
    </source>
</evidence>
<reference evidence="9" key="1">
    <citation type="submission" date="2018-07" db="EMBL/GenBank/DDBJ databases">
        <title>Comparative genomics of catfishes provides insights into carnivory and benthic adaptation.</title>
        <authorList>
            <person name="Zhang Y."/>
            <person name="Wang D."/>
            <person name="Peng Z."/>
            <person name="Zheng S."/>
            <person name="Shao F."/>
            <person name="Tao W."/>
        </authorList>
    </citation>
    <scope>NUCLEOTIDE SEQUENCE</scope>
    <source>
        <strain evidence="9">Chongqing</strain>
    </source>
</reference>
<dbReference type="GO" id="GO:0006788">
    <property type="term" value="P:heme oxidation"/>
    <property type="evidence" value="ECO:0007669"/>
    <property type="project" value="InterPro"/>
</dbReference>
<dbReference type="InterPro" id="IPR002051">
    <property type="entry name" value="Haem_Oase"/>
</dbReference>
<dbReference type="SUPFAM" id="SSF48613">
    <property type="entry name" value="Heme oxygenase-like"/>
    <property type="match status" value="2"/>
</dbReference>
<dbReference type="PROSITE" id="PS00593">
    <property type="entry name" value="HEME_OXYGENASE"/>
    <property type="match status" value="2"/>
</dbReference>
<organism evidence="9 10">
    <name type="scientific">Silurus asotus</name>
    <name type="common">Amur catfish</name>
    <name type="synonym">Parasilurus asotus</name>
    <dbReference type="NCBI Taxonomy" id="30991"/>
    <lineage>
        <taxon>Eukaryota</taxon>
        <taxon>Metazoa</taxon>
        <taxon>Chordata</taxon>
        <taxon>Craniata</taxon>
        <taxon>Vertebrata</taxon>
        <taxon>Euteleostomi</taxon>
        <taxon>Actinopterygii</taxon>
        <taxon>Neopterygii</taxon>
        <taxon>Teleostei</taxon>
        <taxon>Ostariophysi</taxon>
        <taxon>Siluriformes</taxon>
        <taxon>Siluridae</taxon>
        <taxon>Silurus</taxon>
    </lineage>
</organism>
<evidence type="ECO:0000256" key="1">
    <source>
        <dbReference type="ARBA" id="ARBA00004240"/>
    </source>
</evidence>
<dbReference type="GO" id="GO:0006979">
    <property type="term" value="P:response to oxidative stress"/>
    <property type="evidence" value="ECO:0007669"/>
    <property type="project" value="TreeGrafter"/>
</dbReference>
<evidence type="ECO:0000256" key="7">
    <source>
        <dbReference type="ARBA" id="ARBA00023002"/>
    </source>
</evidence>
<gene>
    <name evidence="9" type="ORF">C0J50_4020</name>
</gene>
<name>A0AAD5FE93_SILAS</name>
<comment type="subcellular location">
    <subcellularLocation>
        <location evidence="1">Endoplasmic reticulum</location>
    </subcellularLocation>
</comment>
<keyword evidence="7" id="KW-0560">Oxidoreductase</keyword>
<dbReference type="PANTHER" id="PTHR10720:SF1">
    <property type="entry name" value="HEME OXYGENASE 1"/>
    <property type="match status" value="1"/>
</dbReference>
<dbReference type="GO" id="GO:0020037">
    <property type="term" value="F:heme binding"/>
    <property type="evidence" value="ECO:0007669"/>
    <property type="project" value="TreeGrafter"/>
</dbReference>
<evidence type="ECO:0000256" key="8">
    <source>
        <dbReference type="ARBA" id="ARBA00023004"/>
    </source>
</evidence>
<dbReference type="PRINTS" id="PR00088">
    <property type="entry name" value="HAEMOXYGNASE"/>
</dbReference>
<dbReference type="Gene3D" id="1.20.910.10">
    <property type="entry name" value="Heme oxygenase-like"/>
    <property type="match status" value="2"/>
</dbReference>
<comment type="similarity">
    <text evidence="2">Belongs to the heme oxygenase family.</text>
</comment>